<reference evidence="15" key="1">
    <citation type="submission" date="2022-05" db="EMBL/GenBank/DDBJ databases">
        <title>Brevundimonas albigilva TT17 genome sequence.</title>
        <authorList>
            <person name="Lee K."/>
            <person name="Son H."/>
        </authorList>
    </citation>
    <scope>NUCLEOTIDE SEQUENCE</scope>
    <source>
        <strain evidence="15">TT17</strain>
    </source>
</reference>
<keyword evidence="3 10" id="KW-1134">Transmembrane beta strand</keyword>
<evidence type="ECO:0000256" key="4">
    <source>
        <dbReference type="ARBA" id="ARBA00022692"/>
    </source>
</evidence>
<evidence type="ECO:0000313" key="15">
    <source>
        <dbReference type="EMBL" id="URI16302.1"/>
    </source>
</evidence>
<evidence type="ECO:0000256" key="12">
    <source>
        <dbReference type="SAM" id="SignalP"/>
    </source>
</evidence>
<dbReference type="SUPFAM" id="SSF56935">
    <property type="entry name" value="Porins"/>
    <property type="match status" value="1"/>
</dbReference>
<dbReference type="CDD" id="cd01347">
    <property type="entry name" value="ligand_gated_channel"/>
    <property type="match status" value="1"/>
</dbReference>
<dbReference type="Pfam" id="PF07715">
    <property type="entry name" value="Plug"/>
    <property type="match status" value="1"/>
</dbReference>
<evidence type="ECO:0000256" key="11">
    <source>
        <dbReference type="RuleBase" id="RU003357"/>
    </source>
</evidence>
<dbReference type="Gene3D" id="2.170.130.10">
    <property type="entry name" value="TonB-dependent receptor, plug domain"/>
    <property type="match status" value="1"/>
</dbReference>
<evidence type="ECO:0000259" key="13">
    <source>
        <dbReference type="Pfam" id="PF00593"/>
    </source>
</evidence>
<feature type="domain" description="TonB-dependent receptor plug" evidence="14">
    <location>
        <begin position="44"/>
        <end position="152"/>
    </location>
</feature>
<comment type="similarity">
    <text evidence="10 11">Belongs to the TonB-dependent receptor family.</text>
</comment>
<evidence type="ECO:0000256" key="1">
    <source>
        <dbReference type="ARBA" id="ARBA00004571"/>
    </source>
</evidence>
<keyword evidence="9 10" id="KW-0998">Cell outer membrane</keyword>
<evidence type="ECO:0000256" key="2">
    <source>
        <dbReference type="ARBA" id="ARBA00022448"/>
    </source>
</evidence>
<keyword evidence="7 11" id="KW-0798">TonB box</keyword>
<evidence type="ECO:0000256" key="10">
    <source>
        <dbReference type="PROSITE-ProRule" id="PRU01360"/>
    </source>
</evidence>
<dbReference type="PROSITE" id="PS52016">
    <property type="entry name" value="TONB_DEPENDENT_REC_3"/>
    <property type="match status" value="1"/>
</dbReference>
<accession>A0ABY4SN07</accession>
<dbReference type="RefSeq" id="WP_250202371.1">
    <property type="nucleotide sequence ID" value="NZ_CP097649.1"/>
</dbReference>
<keyword evidence="5 12" id="KW-0732">Signal</keyword>
<organism evidence="15 16">
    <name type="scientific">Brevundimonas albigilva</name>
    <dbReference type="NCBI Taxonomy" id="1312364"/>
    <lineage>
        <taxon>Bacteria</taxon>
        <taxon>Pseudomonadati</taxon>
        <taxon>Pseudomonadota</taxon>
        <taxon>Alphaproteobacteria</taxon>
        <taxon>Caulobacterales</taxon>
        <taxon>Caulobacteraceae</taxon>
        <taxon>Brevundimonas</taxon>
    </lineage>
</organism>
<proteinExistence type="inferred from homology"/>
<keyword evidence="15" id="KW-0675">Receptor</keyword>
<evidence type="ECO:0000259" key="14">
    <source>
        <dbReference type="Pfam" id="PF07715"/>
    </source>
</evidence>
<evidence type="ECO:0000313" key="16">
    <source>
        <dbReference type="Proteomes" id="UP001055429"/>
    </source>
</evidence>
<evidence type="ECO:0000256" key="9">
    <source>
        <dbReference type="ARBA" id="ARBA00023237"/>
    </source>
</evidence>
<evidence type="ECO:0000256" key="7">
    <source>
        <dbReference type="ARBA" id="ARBA00023077"/>
    </source>
</evidence>
<evidence type="ECO:0000256" key="6">
    <source>
        <dbReference type="ARBA" id="ARBA00023065"/>
    </source>
</evidence>
<keyword evidence="16" id="KW-1185">Reference proteome</keyword>
<comment type="subcellular location">
    <subcellularLocation>
        <location evidence="1 10">Cell outer membrane</location>
        <topology evidence="1 10">Multi-pass membrane protein</topology>
    </subcellularLocation>
</comment>
<dbReference type="InterPro" id="IPR000531">
    <property type="entry name" value="Beta-barrel_TonB"/>
</dbReference>
<sequence length="685" mass="74553">MRRRLSLLAFSALTLPTAAMAQTGGPAQVDDIVVTASTRAQRVVEAPASISIVTAETLANRPNADLTDALRDVEGVSVSGGSNFQDIYIRGLPGSYTLLLVDGKRQSTRDSRTNGNAGLEQSFTPPVGAIERIEVVRGPMSSLYGSDAIGGVVNIITKKVPVRWGGSIGADYVAQEDGDSGDWSQVQGYLAGPLVEGVLGAQIWGRSYQRDEDAILGGVGGAEDWNLTGRLAWTPNADHEVLAQVDRTDVKREFNPGGTLAATAAANYNTNDRTAGSLSWNGRWDWGTSQLSVLREETTRENYAMSGGDFVKNVRAPELTNTVYDALFNIPLEGTPLGDHQLVVGGQYIENQLSDVNPGVDPRQAQTFEVWQRALFVEDEWRLSPQFALTGGLRFDDHERYGSHWSPRLYAVWTPSEAWTIKGGISTGFRAPELRQVAEGYAYTTGGATCTVGPTGTCGVIIGDPDIVPETSTNYEVSLLWNPSRTLSASATVFRTEFKDKIDSALVYNEDGSIARWSENPNYRLYYWYNLQDAELQGVELSGRWRPFAALGLKAGYTYTDSEQKSGTYAGLPLSRTPEHMANIRADYDAAANLNLWGAVNYHGEEINAGLRVGSNGEPVLNGSTQVGRRYPSYTTIDIGANWRVTPAVSVKLGVYNLADEDIDVADYDFQGDGRRGWIGVNYEF</sequence>
<keyword evidence="6" id="KW-0406">Ion transport</keyword>
<feature type="domain" description="TonB-dependent receptor-like beta-barrel" evidence="13">
    <location>
        <begin position="210"/>
        <end position="658"/>
    </location>
</feature>
<feature type="chain" id="PRO_5046918789" evidence="12">
    <location>
        <begin position="22"/>
        <end position="685"/>
    </location>
</feature>
<evidence type="ECO:0000256" key="8">
    <source>
        <dbReference type="ARBA" id="ARBA00023136"/>
    </source>
</evidence>
<dbReference type="Pfam" id="PF00593">
    <property type="entry name" value="TonB_dep_Rec_b-barrel"/>
    <property type="match status" value="1"/>
</dbReference>
<gene>
    <name evidence="15" type="ORF">M8231_04775</name>
</gene>
<feature type="signal peptide" evidence="12">
    <location>
        <begin position="1"/>
        <end position="21"/>
    </location>
</feature>
<dbReference type="Proteomes" id="UP001055429">
    <property type="component" value="Chromosome"/>
</dbReference>
<dbReference type="InterPro" id="IPR037066">
    <property type="entry name" value="Plug_dom_sf"/>
</dbReference>
<dbReference type="InterPro" id="IPR012910">
    <property type="entry name" value="Plug_dom"/>
</dbReference>
<evidence type="ECO:0000256" key="3">
    <source>
        <dbReference type="ARBA" id="ARBA00022452"/>
    </source>
</evidence>
<name>A0ABY4SN07_9CAUL</name>
<dbReference type="PANTHER" id="PTHR30069:SF53">
    <property type="entry name" value="COLICIN I RECEPTOR-RELATED"/>
    <property type="match status" value="1"/>
</dbReference>
<protein>
    <submittedName>
        <fullName evidence="15">TonB-dependent receptor</fullName>
    </submittedName>
</protein>
<keyword evidence="4 10" id="KW-0812">Transmembrane</keyword>
<dbReference type="InterPro" id="IPR036942">
    <property type="entry name" value="Beta-barrel_TonB_sf"/>
</dbReference>
<keyword evidence="2 10" id="KW-0813">Transport</keyword>
<keyword evidence="8 10" id="KW-0472">Membrane</keyword>
<dbReference type="EMBL" id="CP097649">
    <property type="protein sequence ID" value="URI16302.1"/>
    <property type="molecule type" value="Genomic_DNA"/>
</dbReference>
<dbReference type="Gene3D" id="2.40.170.20">
    <property type="entry name" value="TonB-dependent receptor, beta-barrel domain"/>
    <property type="match status" value="1"/>
</dbReference>
<dbReference type="InterPro" id="IPR039426">
    <property type="entry name" value="TonB-dep_rcpt-like"/>
</dbReference>
<evidence type="ECO:0000256" key="5">
    <source>
        <dbReference type="ARBA" id="ARBA00022729"/>
    </source>
</evidence>
<dbReference type="PANTHER" id="PTHR30069">
    <property type="entry name" value="TONB-DEPENDENT OUTER MEMBRANE RECEPTOR"/>
    <property type="match status" value="1"/>
</dbReference>